<accession>A0A6J7G085</accession>
<dbReference type="GO" id="GO:0005737">
    <property type="term" value="C:cytoplasm"/>
    <property type="evidence" value="ECO:0007669"/>
    <property type="project" value="TreeGrafter"/>
</dbReference>
<dbReference type="GO" id="GO:0016791">
    <property type="term" value="F:phosphatase activity"/>
    <property type="evidence" value="ECO:0007669"/>
    <property type="project" value="TreeGrafter"/>
</dbReference>
<evidence type="ECO:0000259" key="1">
    <source>
        <dbReference type="Pfam" id="PF12850"/>
    </source>
</evidence>
<name>A0A6J7G085_9ZZZZ</name>
<dbReference type="InterPro" id="IPR050126">
    <property type="entry name" value="Ap4A_hydrolase"/>
</dbReference>
<organism evidence="2">
    <name type="scientific">freshwater metagenome</name>
    <dbReference type="NCBI Taxonomy" id="449393"/>
    <lineage>
        <taxon>unclassified sequences</taxon>
        <taxon>metagenomes</taxon>
        <taxon>ecological metagenomes</taxon>
    </lineage>
</organism>
<dbReference type="Pfam" id="PF12850">
    <property type="entry name" value="Metallophos_2"/>
    <property type="match status" value="1"/>
</dbReference>
<protein>
    <submittedName>
        <fullName evidence="2">Unannotated protein</fullName>
    </submittedName>
</protein>
<proteinExistence type="predicted"/>
<evidence type="ECO:0000313" key="2">
    <source>
        <dbReference type="EMBL" id="CAB4899924.1"/>
    </source>
</evidence>
<sequence length="243" mass="26034">MHVAVISDIHGNRHALDAVLADADDRGCDEVWCLGDVVGYGADPDGCCAAVRSFASVSLAGNHDLAAIGALSTESFTADAQASATWTGEHLTPEHRAWLGSLRPHGTAQSFLLAHGSPLHPVWEYVLTAAQAEASLDAFQEQVALIGHSHVPLSFARDGNRPVVPQRRTHGDEAQIGAQRWLLNPGSVGQPRDEDPRAAWMELHPYDGRVAWHRVRYDVGGAQQAIRDAGLPTSLADRLGVGR</sequence>
<gene>
    <name evidence="2" type="ORF">UFOPK3564_00508</name>
</gene>
<dbReference type="Gene3D" id="3.60.21.10">
    <property type="match status" value="1"/>
</dbReference>
<reference evidence="2" key="1">
    <citation type="submission" date="2020-05" db="EMBL/GenBank/DDBJ databases">
        <authorList>
            <person name="Chiriac C."/>
            <person name="Salcher M."/>
            <person name="Ghai R."/>
            <person name="Kavagutti S V."/>
        </authorList>
    </citation>
    <scope>NUCLEOTIDE SEQUENCE</scope>
</reference>
<dbReference type="AlphaFoldDB" id="A0A6J7G085"/>
<dbReference type="InterPro" id="IPR011152">
    <property type="entry name" value="Pesterase_MJ0912"/>
</dbReference>
<dbReference type="InterPro" id="IPR024654">
    <property type="entry name" value="Calcineurin-like_PHP_lpxH"/>
</dbReference>
<dbReference type="EMBL" id="CAFBMK010000017">
    <property type="protein sequence ID" value="CAB4899924.1"/>
    <property type="molecule type" value="Genomic_DNA"/>
</dbReference>
<dbReference type="PANTHER" id="PTHR42850:SF2">
    <property type="entry name" value="BLL5683 PROTEIN"/>
    <property type="match status" value="1"/>
</dbReference>
<dbReference type="PANTHER" id="PTHR42850">
    <property type="entry name" value="METALLOPHOSPHOESTERASE"/>
    <property type="match status" value="1"/>
</dbReference>
<dbReference type="InterPro" id="IPR029052">
    <property type="entry name" value="Metallo-depent_PP-like"/>
</dbReference>
<dbReference type="PIRSF" id="PIRSF000883">
    <property type="entry name" value="Pesterase_MJ0912"/>
    <property type="match status" value="1"/>
</dbReference>
<dbReference type="SUPFAM" id="SSF56300">
    <property type="entry name" value="Metallo-dependent phosphatases"/>
    <property type="match status" value="1"/>
</dbReference>
<feature type="domain" description="Calcineurin-like phosphoesterase" evidence="1">
    <location>
        <begin position="1"/>
        <end position="201"/>
    </location>
</feature>